<dbReference type="AlphaFoldDB" id="A0A4Y7RY09"/>
<accession>A0A4Y7RY09</accession>
<feature type="region of interest" description="Disordered" evidence="1">
    <location>
        <begin position="297"/>
        <end position="317"/>
    </location>
</feature>
<proteinExistence type="predicted"/>
<reference evidence="2 3" key="1">
    <citation type="journal article" date="2018" name="Environ. Microbiol.">
        <title>Novel energy conservation strategies and behaviour of Pelotomaculum schinkii driving syntrophic propionate catabolism.</title>
        <authorList>
            <person name="Hidalgo-Ahumada C.A.P."/>
            <person name="Nobu M.K."/>
            <person name="Narihiro T."/>
            <person name="Tamaki H."/>
            <person name="Liu W.T."/>
            <person name="Kamagata Y."/>
            <person name="Stams A.J.M."/>
            <person name="Imachi H."/>
            <person name="Sousa D.Z."/>
        </authorList>
    </citation>
    <scope>NUCLEOTIDE SEQUENCE [LARGE SCALE GENOMIC DNA]</scope>
    <source>
        <strain evidence="2 3">MGP</strain>
    </source>
</reference>
<dbReference type="Pfam" id="PF07949">
    <property type="entry name" value="YbbR"/>
    <property type="match status" value="3"/>
</dbReference>
<dbReference type="Gene3D" id="2.170.120.30">
    <property type="match status" value="1"/>
</dbReference>
<dbReference type="RefSeq" id="WP_134212365.1">
    <property type="nucleotide sequence ID" value="NZ_QFFZ01000003.1"/>
</dbReference>
<keyword evidence="3" id="KW-1185">Reference proteome</keyword>
<comment type="caution">
    <text evidence="2">The sequence shown here is derived from an EMBL/GenBank/DDBJ whole genome shotgun (WGS) entry which is preliminary data.</text>
</comment>
<evidence type="ECO:0000313" key="2">
    <source>
        <dbReference type="EMBL" id="TEB13187.1"/>
    </source>
</evidence>
<dbReference type="Proteomes" id="UP000297597">
    <property type="component" value="Unassembled WGS sequence"/>
</dbReference>
<protein>
    <submittedName>
        <fullName evidence="2">CdaA regulatory protein CdaR</fullName>
    </submittedName>
</protein>
<name>A0A4Y7RY09_9FIRM</name>
<evidence type="ECO:0000313" key="3">
    <source>
        <dbReference type="Proteomes" id="UP000297597"/>
    </source>
</evidence>
<dbReference type="InterPro" id="IPR053154">
    <property type="entry name" value="c-di-AMP_regulator"/>
</dbReference>
<dbReference type="PANTHER" id="PTHR37804">
    <property type="entry name" value="CDAA REGULATORY PROTEIN CDAR"/>
    <property type="match status" value="1"/>
</dbReference>
<gene>
    <name evidence="2" type="primary">cdaR</name>
    <name evidence="2" type="ORF">Pmgp_00483</name>
</gene>
<sequence>MARFDLRNNSLRLLSLLLAFALWLYVSNEQNPLREKVLTINLEETGLSQNLIITGGMPETVKVRVQGNRNQLTNLSPVDFKAVVNIPEGKTGDFSVPVQVSTPTGLRVAQVIPDQVNLSVDRIVEKQITVAVSLRGTPAEGFTALAPVYQPNIVVARGPSRDINSISQATALVDIQAAAKDVDQTIQVNVGSANVTINPAVVHVTIPIVSAVANKTVPVAPQVSGSPAAGYAVKRQSAEPATVQLSGAAEALSAITSIKTEPVDIQGADKNITKEVGLTVPQGVSAQPGRVKVTVEVVKSDSAATPSGDSDTTKPKT</sequence>
<dbReference type="OrthoDB" id="2111604at2"/>
<evidence type="ECO:0000256" key="1">
    <source>
        <dbReference type="SAM" id="MobiDB-lite"/>
    </source>
</evidence>
<dbReference type="InterPro" id="IPR012505">
    <property type="entry name" value="YbbR"/>
</dbReference>
<dbReference type="Gene3D" id="2.170.120.40">
    <property type="entry name" value="YbbR-like domain"/>
    <property type="match status" value="2"/>
</dbReference>
<organism evidence="2 3">
    <name type="scientific">Pelotomaculum propionicicum</name>
    <dbReference type="NCBI Taxonomy" id="258475"/>
    <lineage>
        <taxon>Bacteria</taxon>
        <taxon>Bacillati</taxon>
        <taxon>Bacillota</taxon>
        <taxon>Clostridia</taxon>
        <taxon>Eubacteriales</taxon>
        <taxon>Desulfotomaculaceae</taxon>
        <taxon>Pelotomaculum</taxon>
    </lineage>
</organism>
<dbReference type="CDD" id="cd20206">
    <property type="entry name" value="YbbR"/>
    <property type="match status" value="1"/>
</dbReference>
<dbReference type="PANTHER" id="PTHR37804:SF1">
    <property type="entry name" value="CDAA REGULATORY PROTEIN CDAR"/>
    <property type="match status" value="1"/>
</dbReference>
<dbReference type="EMBL" id="QFFZ01000003">
    <property type="protein sequence ID" value="TEB13187.1"/>
    <property type="molecule type" value="Genomic_DNA"/>
</dbReference>